<dbReference type="AlphaFoldDB" id="A0AAD6UJ94"/>
<sequence>MASELGLSSTTGRHTTPKLAQGGANFVSYKEKMAEFLLGQPGFRKHLTGRAKKPTKPADLGDGATKAEKDAHETQLDAYEDEMDEF</sequence>
<feature type="compositionally biased region" description="Polar residues" evidence="1">
    <location>
        <begin position="1"/>
        <end position="14"/>
    </location>
</feature>
<feature type="compositionally biased region" description="Basic residues" evidence="1">
    <location>
        <begin position="46"/>
        <end position="55"/>
    </location>
</feature>
<comment type="caution">
    <text evidence="2">The sequence shown here is derived from an EMBL/GenBank/DDBJ whole genome shotgun (WGS) entry which is preliminary data.</text>
</comment>
<protein>
    <submittedName>
        <fullName evidence="2">Uncharacterized protein</fullName>
    </submittedName>
</protein>
<dbReference type="Proteomes" id="UP001222325">
    <property type="component" value="Unassembled WGS sequence"/>
</dbReference>
<reference evidence="2" key="1">
    <citation type="submission" date="2023-03" db="EMBL/GenBank/DDBJ databases">
        <title>Massive genome expansion in bonnet fungi (Mycena s.s.) driven by repeated elements and novel gene families across ecological guilds.</title>
        <authorList>
            <consortium name="Lawrence Berkeley National Laboratory"/>
            <person name="Harder C.B."/>
            <person name="Miyauchi S."/>
            <person name="Viragh M."/>
            <person name="Kuo A."/>
            <person name="Thoen E."/>
            <person name="Andreopoulos B."/>
            <person name="Lu D."/>
            <person name="Skrede I."/>
            <person name="Drula E."/>
            <person name="Henrissat B."/>
            <person name="Morin E."/>
            <person name="Kohler A."/>
            <person name="Barry K."/>
            <person name="LaButti K."/>
            <person name="Morin E."/>
            <person name="Salamov A."/>
            <person name="Lipzen A."/>
            <person name="Mereny Z."/>
            <person name="Hegedus B."/>
            <person name="Baldrian P."/>
            <person name="Stursova M."/>
            <person name="Weitz H."/>
            <person name="Taylor A."/>
            <person name="Grigoriev I.V."/>
            <person name="Nagy L.G."/>
            <person name="Martin F."/>
            <person name="Kauserud H."/>
        </authorList>
    </citation>
    <scope>NUCLEOTIDE SEQUENCE</scope>
    <source>
        <strain evidence="2">CBHHK173m</strain>
    </source>
</reference>
<evidence type="ECO:0000313" key="3">
    <source>
        <dbReference type="Proteomes" id="UP001222325"/>
    </source>
</evidence>
<keyword evidence="3" id="KW-1185">Reference proteome</keyword>
<feature type="region of interest" description="Disordered" evidence="1">
    <location>
        <begin position="1"/>
        <end position="21"/>
    </location>
</feature>
<organism evidence="2 3">
    <name type="scientific">Mycena belliarum</name>
    <dbReference type="NCBI Taxonomy" id="1033014"/>
    <lineage>
        <taxon>Eukaryota</taxon>
        <taxon>Fungi</taxon>
        <taxon>Dikarya</taxon>
        <taxon>Basidiomycota</taxon>
        <taxon>Agaricomycotina</taxon>
        <taxon>Agaricomycetes</taxon>
        <taxon>Agaricomycetidae</taxon>
        <taxon>Agaricales</taxon>
        <taxon>Marasmiineae</taxon>
        <taxon>Mycenaceae</taxon>
        <taxon>Mycena</taxon>
    </lineage>
</organism>
<name>A0AAD6UJ94_9AGAR</name>
<gene>
    <name evidence="2" type="ORF">B0H15DRAFT_770365</name>
</gene>
<evidence type="ECO:0000256" key="1">
    <source>
        <dbReference type="SAM" id="MobiDB-lite"/>
    </source>
</evidence>
<accession>A0AAD6UJ94</accession>
<proteinExistence type="predicted"/>
<feature type="non-terminal residue" evidence="2">
    <location>
        <position position="86"/>
    </location>
</feature>
<feature type="compositionally biased region" description="Basic and acidic residues" evidence="1">
    <location>
        <begin position="65"/>
        <end position="75"/>
    </location>
</feature>
<feature type="region of interest" description="Disordered" evidence="1">
    <location>
        <begin position="46"/>
        <end position="86"/>
    </location>
</feature>
<evidence type="ECO:0000313" key="2">
    <source>
        <dbReference type="EMBL" id="KAJ7100889.1"/>
    </source>
</evidence>
<dbReference type="EMBL" id="JARJCN010000005">
    <property type="protein sequence ID" value="KAJ7100889.1"/>
    <property type="molecule type" value="Genomic_DNA"/>
</dbReference>